<dbReference type="EMBL" id="PFQW01000021">
    <property type="protein sequence ID" value="PJC65784.1"/>
    <property type="molecule type" value="Genomic_DNA"/>
</dbReference>
<organism evidence="2 3">
    <name type="scientific">Candidatus Berkelbacteria bacterium CG_4_9_14_0_2_um_filter_42_30</name>
    <dbReference type="NCBI Taxonomy" id="1974506"/>
    <lineage>
        <taxon>Bacteria</taxon>
        <taxon>Candidatus Berkelbacteria</taxon>
    </lineage>
</organism>
<feature type="transmembrane region" description="Helical" evidence="1">
    <location>
        <begin position="78"/>
        <end position="96"/>
    </location>
</feature>
<evidence type="ECO:0000313" key="2">
    <source>
        <dbReference type="EMBL" id="PJC65784.1"/>
    </source>
</evidence>
<proteinExistence type="predicted"/>
<keyword evidence="1" id="KW-0812">Transmembrane</keyword>
<dbReference type="AlphaFoldDB" id="A0A2M8G2B8"/>
<protein>
    <recommendedName>
        <fullName evidence="4">Rod shape-determining protein MreD</fullName>
    </recommendedName>
</protein>
<keyword evidence="1" id="KW-0472">Membrane</keyword>
<dbReference type="Proteomes" id="UP000230051">
    <property type="component" value="Unassembled WGS sequence"/>
</dbReference>
<name>A0A2M8G2B8_9BACT</name>
<feature type="transmembrane region" description="Helical" evidence="1">
    <location>
        <begin position="32"/>
        <end position="48"/>
    </location>
</feature>
<accession>A0A2M8G2B8</accession>
<feature type="transmembrane region" description="Helical" evidence="1">
    <location>
        <begin position="103"/>
        <end position="121"/>
    </location>
</feature>
<evidence type="ECO:0000313" key="3">
    <source>
        <dbReference type="Proteomes" id="UP000230051"/>
    </source>
</evidence>
<reference evidence="3" key="1">
    <citation type="submission" date="2017-09" db="EMBL/GenBank/DDBJ databases">
        <title>Depth-based differentiation of microbial function through sediment-hosted aquifers and enrichment of novel symbionts in the deep terrestrial subsurface.</title>
        <authorList>
            <person name="Probst A.J."/>
            <person name="Ladd B."/>
            <person name="Jarett J.K."/>
            <person name="Geller-Mcgrath D.E."/>
            <person name="Sieber C.M.K."/>
            <person name="Emerson J.B."/>
            <person name="Anantharaman K."/>
            <person name="Thomas B.C."/>
            <person name="Malmstrom R."/>
            <person name="Stieglmeier M."/>
            <person name="Klingl A."/>
            <person name="Woyke T."/>
            <person name="Ryan C.M."/>
            <person name="Banfield J.F."/>
        </authorList>
    </citation>
    <scope>NUCLEOTIDE SEQUENCE [LARGE SCALE GENOMIC DNA]</scope>
</reference>
<comment type="caution">
    <text evidence="2">The sequence shown here is derived from an EMBL/GenBank/DDBJ whole genome shotgun (WGS) entry which is preliminary data.</text>
</comment>
<feature type="transmembrane region" description="Helical" evidence="1">
    <location>
        <begin position="55"/>
        <end position="72"/>
    </location>
</feature>
<sequence>MNRNYRNSLSIIGTALFLIFLASFQVSFINSSFLNLNLFLILILYLVLTRNDSKALIFAWLGGILTGLNYFSSFGTNSLVLLILTAILIILYKIVFLTLKTESILLISTIGVMLYRFLNWLLTNGEFGLYFSGREILTELISTILILLIIFKITTLRVTTRRVKTQNA</sequence>
<gene>
    <name evidence="2" type="ORF">CO019_00895</name>
</gene>
<evidence type="ECO:0008006" key="4">
    <source>
        <dbReference type="Google" id="ProtNLM"/>
    </source>
</evidence>
<feature type="transmembrane region" description="Helical" evidence="1">
    <location>
        <begin position="136"/>
        <end position="154"/>
    </location>
</feature>
<evidence type="ECO:0000256" key="1">
    <source>
        <dbReference type="SAM" id="Phobius"/>
    </source>
</evidence>
<keyword evidence="1" id="KW-1133">Transmembrane helix</keyword>
<feature type="transmembrane region" description="Helical" evidence="1">
    <location>
        <begin position="7"/>
        <end position="26"/>
    </location>
</feature>